<keyword evidence="5 11" id="KW-0812">Transmembrane</keyword>
<dbReference type="GO" id="GO:0006508">
    <property type="term" value="P:proteolysis"/>
    <property type="evidence" value="ECO:0007669"/>
    <property type="project" value="UniProtKB-KW"/>
</dbReference>
<dbReference type="InterPro" id="IPR008915">
    <property type="entry name" value="Peptidase_M50"/>
</dbReference>
<keyword evidence="11" id="KW-0479">Metal-binding</keyword>
<evidence type="ECO:0000256" key="4">
    <source>
        <dbReference type="ARBA" id="ARBA00022670"/>
    </source>
</evidence>
<evidence type="ECO:0000256" key="10">
    <source>
        <dbReference type="ARBA" id="ARBA00023136"/>
    </source>
</evidence>
<feature type="transmembrane region" description="Helical" evidence="11">
    <location>
        <begin position="114"/>
        <end position="136"/>
    </location>
</feature>
<dbReference type="AlphaFoldDB" id="A0A0G0HF14"/>
<dbReference type="GO" id="GO:0004222">
    <property type="term" value="F:metalloendopeptidase activity"/>
    <property type="evidence" value="ECO:0007669"/>
    <property type="project" value="InterPro"/>
</dbReference>
<evidence type="ECO:0000256" key="11">
    <source>
        <dbReference type="RuleBase" id="RU362031"/>
    </source>
</evidence>
<dbReference type="InterPro" id="IPR001478">
    <property type="entry name" value="PDZ"/>
</dbReference>
<dbReference type="EMBL" id="LBTN01000012">
    <property type="protein sequence ID" value="KKQ40802.1"/>
    <property type="molecule type" value="Genomic_DNA"/>
</dbReference>
<evidence type="ECO:0000259" key="12">
    <source>
        <dbReference type="SMART" id="SM00228"/>
    </source>
</evidence>
<evidence type="ECO:0000256" key="6">
    <source>
        <dbReference type="ARBA" id="ARBA00022801"/>
    </source>
</evidence>
<keyword evidence="7 11" id="KW-0862">Zinc</keyword>
<dbReference type="Proteomes" id="UP000034333">
    <property type="component" value="Unassembled WGS sequence"/>
</dbReference>
<comment type="caution">
    <text evidence="13">The sequence shown here is derived from an EMBL/GenBank/DDBJ whole genome shotgun (WGS) entry which is preliminary data.</text>
</comment>
<dbReference type="PANTHER" id="PTHR42837">
    <property type="entry name" value="REGULATOR OF SIGMA-E PROTEASE RSEP"/>
    <property type="match status" value="1"/>
</dbReference>
<comment type="subcellular location">
    <subcellularLocation>
        <location evidence="2">Membrane</location>
        <topology evidence="2">Multi-pass membrane protein</topology>
    </subcellularLocation>
</comment>
<keyword evidence="4 13" id="KW-0645">Protease</keyword>
<proteinExistence type="inferred from homology"/>
<feature type="transmembrane region" description="Helical" evidence="11">
    <location>
        <begin position="304"/>
        <end position="322"/>
    </location>
</feature>
<dbReference type="CDD" id="cd06163">
    <property type="entry name" value="S2P-M50_PDZ_RseP-like"/>
    <property type="match status" value="1"/>
</dbReference>
<dbReference type="GO" id="GO:0016020">
    <property type="term" value="C:membrane"/>
    <property type="evidence" value="ECO:0007669"/>
    <property type="project" value="UniProtKB-SubCell"/>
</dbReference>
<keyword evidence="9 11" id="KW-0482">Metalloprotease</keyword>
<keyword evidence="8 11" id="KW-1133">Transmembrane helix</keyword>
<gene>
    <name evidence="13" type="ORF">US58_C0012G0011</name>
</gene>
<evidence type="ECO:0000313" key="13">
    <source>
        <dbReference type="EMBL" id="KKQ40802.1"/>
    </source>
</evidence>
<dbReference type="Gene3D" id="2.30.42.10">
    <property type="match status" value="1"/>
</dbReference>
<evidence type="ECO:0000313" key="14">
    <source>
        <dbReference type="Proteomes" id="UP000034333"/>
    </source>
</evidence>
<evidence type="ECO:0000256" key="5">
    <source>
        <dbReference type="ARBA" id="ARBA00022692"/>
    </source>
</evidence>
<comment type="cofactor">
    <cofactor evidence="1 11">
        <name>Zn(2+)</name>
        <dbReference type="ChEBI" id="CHEBI:29105"/>
    </cofactor>
</comment>
<sequence>MFTLITFIIVLALLVFSHEFGHFIVARKNGIKVEEFGFGFPPRLFGVQYKPEQKKFIWIFGNRDLTEEEKADDTVYSFNLVPLGGFVKIKGEDGEAPLAPDSFGSKPAWRRASVLAAGVAMNIILAAVLLSVGFIIGMPQVVDDGAVVAVRDRHLTIIQVLPDTPAKVAGLESGDKIIQIGELNNPEVTAMQDYINSNKDQTLSITVKRGEEEIKKEIKPVIYPDTGKAGIGVAIATVGLVKYPWYQAIYEGIKATGWYLKEIIVAFYGLISALVVGKGVSSAVSGPVGIATMTGEVARLGWSYLLQFTAMLSLNLAVLNILPIPALDGGRLLFLVIGKIRRRPISTKVEQVIHSVGFMLLMLLVVIITVKDLRVFEGAFFHFINRLF</sequence>
<dbReference type="InterPro" id="IPR036034">
    <property type="entry name" value="PDZ_sf"/>
</dbReference>
<dbReference type="PANTHER" id="PTHR42837:SF2">
    <property type="entry name" value="MEMBRANE METALLOPROTEASE ARASP2, CHLOROPLASTIC-RELATED"/>
    <property type="match status" value="1"/>
</dbReference>
<dbReference type="NCBIfam" id="TIGR00054">
    <property type="entry name" value="RIP metalloprotease RseP"/>
    <property type="match status" value="1"/>
</dbReference>
<evidence type="ECO:0000256" key="7">
    <source>
        <dbReference type="ARBA" id="ARBA00022833"/>
    </source>
</evidence>
<comment type="similarity">
    <text evidence="3 11">Belongs to the peptidase M50B family.</text>
</comment>
<dbReference type="Pfam" id="PF02163">
    <property type="entry name" value="Peptidase_M50"/>
    <property type="match status" value="2"/>
</dbReference>
<organism evidence="13 14">
    <name type="scientific">Candidatus Magasanikbacteria bacterium GW2011_GWA2_37_8</name>
    <dbReference type="NCBI Taxonomy" id="1619036"/>
    <lineage>
        <taxon>Bacteria</taxon>
        <taxon>Candidatus Magasanikiibacteriota</taxon>
    </lineage>
</organism>
<name>A0A0G0HF14_9BACT</name>
<dbReference type="SUPFAM" id="SSF50156">
    <property type="entry name" value="PDZ domain-like"/>
    <property type="match status" value="1"/>
</dbReference>
<dbReference type="GO" id="GO:0046872">
    <property type="term" value="F:metal ion binding"/>
    <property type="evidence" value="ECO:0007669"/>
    <property type="project" value="UniProtKB-KW"/>
</dbReference>
<evidence type="ECO:0000256" key="2">
    <source>
        <dbReference type="ARBA" id="ARBA00004141"/>
    </source>
</evidence>
<protein>
    <recommendedName>
        <fullName evidence="11">Zinc metalloprotease</fullName>
        <ecNumber evidence="11">3.4.24.-</ecNumber>
    </recommendedName>
</protein>
<dbReference type="STRING" id="1619036.US58_C0012G0011"/>
<feature type="transmembrane region" description="Helical" evidence="11">
    <location>
        <begin position="263"/>
        <end position="284"/>
    </location>
</feature>
<evidence type="ECO:0000256" key="1">
    <source>
        <dbReference type="ARBA" id="ARBA00001947"/>
    </source>
</evidence>
<feature type="domain" description="PDZ" evidence="12">
    <location>
        <begin position="130"/>
        <end position="211"/>
    </location>
</feature>
<reference evidence="13 14" key="1">
    <citation type="journal article" date="2015" name="Nature">
        <title>rRNA introns, odd ribosomes, and small enigmatic genomes across a large radiation of phyla.</title>
        <authorList>
            <person name="Brown C.T."/>
            <person name="Hug L.A."/>
            <person name="Thomas B.C."/>
            <person name="Sharon I."/>
            <person name="Castelle C.J."/>
            <person name="Singh A."/>
            <person name="Wilkins M.J."/>
            <person name="Williams K.H."/>
            <person name="Banfield J.F."/>
        </authorList>
    </citation>
    <scope>NUCLEOTIDE SEQUENCE [LARGE SCALE GENOMIC DNA]</scope>
</reference>
<keyword evidence="6 11" id="KW-0378">Hydrolase</keyword>
<feature type="transmembrane region" description="Helical" evidence="11">
    <location>
        <begin position="352"/>
        <end position="370"/>
    </location>
</feature>
<dbReference type="EC" id="3.4.24.-" evidence="11"/>
<accession>A0A0G0HF14</accession>
<evidence type="ECO:0000256" key="9">
    <source>
        <dbReference type="ARBA" id="ARBA00023049"/>
    </source>
</evidence>
<keyword evidence="10 11" id="KW-0472">Membrane</keyword>
<evidence type="ECO:0000256" key="8">
    <source>
        <dbReference type="ARBA" id="ARBA00022989"/>
    </source>
</evidence>
<dbReference type="SMART" id="SM00228">
    <property type="entry name" value="PDZ"/>
    <property type="match status" value="1"/>
</dbReference>
<dbReference type="InterPro" id="IPR004387">
    <property type="entry name" value="Pept_M50_Zn"/>
</dbReference>
<evidence type="ECO:0000256" key="3">
    <source>
        <dbReference type="ARBA" id="ARBA00007931"/>
    </source>
</evidence>